<protein>
    <recommendedName>
        <fullName evidence="1">DEAD/DEAH-box helicase domain-containing protein</fullName>
    </recommendedName>
</protein>
<gene>
    <name evidence="2" type="ORF">S03H2_73051</name>
</gene>
<sequence length="35" mass="3483">IAGKDMIAQAETGSGKTAACGIPIIQSVNPAKNQV</sequence>
<feature type="domain" description="DEAD/DEAH-box helicase" evidence="1">
    <location>
        <begin position="2"/>
        <end position="32"/>
    </location>
</feature>
<organism evidence="2">
    <name type="scientific">marine sediment metagenome</name>
    <dbReference type="NCBI Taxonomy" id="412755"/>
    <lineage>
        <taxon>unclassified sequences</taxon>
        <taxon>metagenomes</taxon>
        <taxon>ecological metagenomes</taxon>
    </lineage>
</organism>
<dbReference type="GO" id="GO:0003676">
    <property type="term" value="F:nucleic acid binding"/>
    <property type="evidence" value="ECO:0007669"/>
    <property type="project" value="InterPro"/>
</dbReference>
<dbReference type="Pfam" id="PF00270">
    <property type="entry name" value="DEAD"/>
    <property type="match status" value="1"/>
</dbReference>
<proteinExistence type="predicted"/>
<dbReference type="SUPFAM" id="SSF52540">
    <property type="entry name" value="P-loop containing nucleoside triphosphate hydrolases"/>
    <property type="match status" value="1"/>
</dbReference>
<dbReference type="GO" id="GO:0005524">
    <property type="term" value="F:ATP binding"/>
    <property type="evidence" value="ECO:0007669"/>
    <property type="project" value="InterPro"/>
</dbReference>
<dbReference type="InterPro" id="IPR011545">
    <property type="entry name" value="DEAD/DEAH_box_helicase_dom"/>
</dbReference>
<evidence type="ECO:0000313" key="2">
    <source>
        <dbReference type="EMBL" id="GAH96425.1"/>
    </source>
</evidence>
<feature type="non-terminal residue" evidence="2">
    <location>
        <position position="35"/>
    </location>
</feature>
<accession>X1KS17</accession>
<feature type="non-terminal residue" evidence="2">
    <location>
        <position position="1"/>
    </location>
</feature>
<dbReference type="AlphaFoldDB" id="X1KS17"/>
<dbReference type="InterPro" id="IPR027417">
    <property type="entry name" value="P-loop_NTPase"/>
</dbReference>
<name>X1KS17_9ZZZZ</name>
<dbReference type="EMBL" id="BARU01049806">
    <property type="protein sequence ID" value="GAH96425.1"/>
    <property type="molecule type" value="Genomic_DNA"/>
</dbReference>
<evidence type="ECO:0000259" key="1">
    <source>
        <dbReference type="Pfam" id="PF00270"/>
    </source>
</evidence>
<comment type="caution">
    <text evidence="2">The sequence shown here is derived from an EMBL/GenBank/DDBJ whole genome shotgun (WGS) entry which is preliminary data.</text>
</comment>
<reference evidence="2" key="1">
    <citation type="journal article" date="2014" name="Front. Microbiol.">
        <title>High frequency of phylogenetically diverse reductive dehalogenase-homologous genes in deep subseafloor sedimentary metagenomes.</title>
        <authorList>
            <person name="Kawai M."/>
            <person name="Futagami T."/>
            <person name="Toyoda A."/>
            <person name="Takaki Y."/>
            <person name="Nishi S."/>
            <person name="Hori S."/>
            <person name="Arai W."/>
            <person name="Tsubouchi T."/>
            <person name="Morono Y."/>
            <person name="Uchiyama I."/>
            <person name="Ito T."/>
            <person name="Fujiyama A."/>
            <person name="Inagaki F."/>
            <person name="Takami H."/>
        </authorList>
    </citation>
    <scope>NUCLEOTIDE SEQUENCE</scope>
    <source>
        <strain evidence="2">Expedition CK06-06</strain>
    </source>
</reference>
<dbReference type="Gene3D" id="3.40.50.300">
    <property type="entry name" value="P-loop containing nucleotide triphosphate hydrolases"/>
    <property type="match status" value="1"/>
</dbReference>